<evidence type="ECO:0000256" key="2">
    <source>
        <dbReference type="ARBA" id="ARBA00005811"/>
    </source>
</evidence>
<keyword evidence="7" id="KW-0813">Transport</keyword>
<evidence type="ECO:0000256" key="1">
    <source>
        <dbReference type="ARBA" id="ARBA00004162"/>
    </source>
</evidence>
<feature type="transmembrane region" description="Helical" evidence="8">
    <location>
        <begin position="16"/>
        <end position="36"/>
    </location>
</feature>
<evidence type="ECO:0000256" key="6">
    <source>
        <dbReference type="ARBA" id="ARBA00023136"/>
    </source>
</evidence>
<dbReference type="OrthoDB" id="424972at2"/>
<keyword evidence="7" id="KW-0653">Protein transport</keyword>
<keyword evidence="3" id="KW-1003">Cell membrane</keyword>
<dbReference type="Proteomes" id="UP000198290">
    <property type="component" value="Chromosome"/>
</dbReference>
<proteinExistence type="inferred from homology"/>
<reference evidence="9 10" key="2">
    <citation type="journal article" date="2017" name="Genome Announc.">
        <title>Draft genome sequence of Aquitalea magnusonii strain H3, a plant growth-promoting bacterium of duckweed Lemna minor.</title>
        <authorList>
            <person name="Ishizawa H."/>
            <person name="Kuroda M."/>
            <person name="Ike M."/>
        </authorList>
    </citation>
    <scope>NUCLEOTIDE SEQUENCE [LARGE SCALE GENOMIC DNA]</scope>
    <source>
        <strain evidence="9 10">H3</strain>
    </source>
</reference>
<evidence type="ECO:0000313" key="10">
    <source>
        <dbReference type="Proteomes" id="UP000198290"/>
    </source>
</evidence>
<accession>A0A3G9GAX8</accession>
<reference evidence="10" key="3">
    <citation type="journal article" date="2017" name="Plant Physiol. Biochem.">
        <title>Differential oxidative and antioxidative response of duckweed Lemna minor toward plant growth promoting/inhibiting bacteria.</title>
        <authorList>
            <person name="Ishizawa H."/>
            <person name="Kuroda M."/>
            <person name="Morikawa M."/>
            <person name="Ike M."/>
        </authorList>
    </citation>
    <scope>NUCLEOTIDE SEQUENCE [LARGE SCALE GENOMIC DNA]</scope>
    <source>
        <strain evidence="10">H3</strain>
    </source>
</reference>
<evidence type="ECO:0000313" key="9">
    <source>
        <dbReference type="EMBL" id="BBF83919.1"/>
    </source>
</evidence>
<dbReference type="PANTHER" id="PTHR30558:SF3">
    <property type="entry name" value="BIOPOLYMER TRANSPORT PROTEIN EXBD-RELATED"/>
    <property type="match status" value="1"/>
</dbReference>
<protein>
    <submittedName>
        <fullName evidence="9">Biopolymer transport protein ExbD</fullName>
    </submittedName>
</protein>
<reference evidence="10" key="1">
    <citation type="journal article" date="2017" name="Biotechnol. Biofuels">
        <title>Evaluation of environmental bacterial communities as a factor affecting the growth of duckweed Lemna minor.</title>
        <authorList>
            <person name="Ishizawa H."/>
            <person name="Kuroda M."/>
            <person name="Morikawa M."/>
            <person name="Ike M."/>
        </authorList>
    </citation>
    <scope>NUCLEOTIDE SEQUENCE [LARGE SCALE GENOMIC DNA]</scope>
    <source>
        <strain evidence="10">H3</strain>
    </source>
</reference>
<keyword evidence="6 8" id="KW-0472">Membrane</keyword>
<evidence type="ECO:0000256" key="8">
    <source>
        <dbReference type="SAM" id="Phobius"/>
    </source>
</evidence>
<dbReference type="PANTHER" id="PTHR30558">
    <property type="entry name" value="EXBD MEMBRANE COMPONENT OF PMF-DRIVEN MACROMOLECULE IMPORT SYSTEM"/>
    <property type="match status" value="1"/>
</dbReference>
<keyword evidence="4 7" id="KW-0812">Transmembrane</keyword>
<dbReference type="GO" id="GO:0015031">
    <property type="term" value="P:protein transport"/>
    <property type="evidence" value="ECO:0007669"/>
    <property type="project" value="UniProtKB-KW"/>
</dbReference>
<evidence type="ECO:0000256" key="5">
    <source>
        <dbReference type="ARBA" id="ARBA00022989"/>
    </source>
</evidence>
<keyword evidence="10" id="KW-1185">Reference proteome</keyword>
<dbReference type="KEGG" id="amah:DLM_0241"/>
<keyword evidence="5 8" id="KW-1133">Transmembrane helix</keyword>
<evidence type="ECO:0000256" key="3">
    <source>
        <dbReference type="ARBA" id="ARBA00022475"/>
    </source>
</evidence>
<dbReference type="EMBL" id="AP018823">
    <property type="protein sequence ID" value="BBF83919.1"/>
    <property type="molecule type" value="Genomic_DNA"/>
</dbReference>
<name>A0A3G9GAX8_9NEIS</name>
<dbReference type="RefSeq" id="WP_089084004.1">
    <property type="nucleotide sequence ID" value="NZ_AP018823.1"/>
</dbReference>
<dbReference type="Gene3D" id="3.30.420.270">
    <property type="match status" value="1"/>
</dbReference>
<dbReference type="InterPro" id="IPR003400">
    <property type="entry name" value="ExbD"/>
</dbReference>
<evidence type="ECO:0000256" key="4">
    <source>
        <dbReference type="ARBA" id="ARBA00022692"/>
    </source>
</evidence>
<dbReference type="GO" id="GO:0022857">
    <property type="term" value="F:transmembrane transporter activity"/>
    <property type="evidence" value="ECO:0007669"/>
    <property type="project" value="InterPro"/>
</dbReference>
<evidence type="ECO:0000256" key="7">
    <source>
        <dbReference type="RuleBase" id="RU003879"/>
    </source>
</evidence>
<sequence length="139" mass="14840">MNFRRGRQREEPEINFIPMIDLLLVILIFLMVTTTYSKFAEMKINLPSAQGDTSQQVATPITVAVAASGEMEVAGRKLAAGDKAGLQTQLRDAAAGKKDPVVVVNADAKATHQAVVSVMEAARAAGLLQLTFATQNTTP</sequence>
<organism evidence="9 10">
    <name type="scientific">Aquitalea magnusonii</name>
    <dbReference type="NCBI Taxonomy" id="332411"/>
    <lineage>
        <taxon>Bacteria</taxon>
        <taxon>Pseudomonadati</taxon>
        <taxon>Pseudomonadota</taxon>
        <taxon>Betaproteobacteria</taxon>
        <taxon>Neisseriales</taxon>
        <taxon>Chromobacteriaceae</taxon>
        <taxon>Aquitalea</taxon>
    </lineage>
</organism>
<comment type="similarity">
    <text evidence="2 7">Belongs to the ExbD/TolR family.</text>
</comment>
<dbReference type="STRING" id="332411.VI06_04265"/>
<gene>
    <name evidence="9" type="ORF">DLM_0241</name>
</gene>
<dbReference type="Pfam" id="PF02472">
    <property type="entry name" value="ExbD"/>
    <property type="match status" value="1"/>
</dbReference>
<comment type="subcellular location">
    <subcellularLocation>
        <location evidence="1">Cell membrane</location>
        <topology evidence="1">Single-pass membrane protein</topology>
    </subcellularLocation>
    <subcellularLocation>
        <location evidence="7">Cell membrane</location>
        <topology evidence="7">Single-pass type II membrane protein</topology>
    </subcellularLocation>
</comment>
<dbReference type="GO" id="GO:0005886">
    <property type="term" value="C:plasma membrane"/>
    <property type="evidence" value="ECO:0007669"/>
    <property type="project" value="UniProtKB-SubCell"/>
</dbReference>
<dbReference type="AlphaFoldDB" id="A0A3G9GAX8"/>